<dbReference type="Proteomes" id="UP000306628">
    <property type="component" value="Unassembled WGS sequence"/>
</dbReference>
<gene>
    <name evidence="1" type="ORF">ETD85_09010</name>
</gene>
<comment type="caution">
    <text evidence="1">The sequence shown here is derived from an EMBL/GenBank/DDBJ whole genome shotgun (WGS) entry which is preliminary data.</text>
</comment>
<name>A0A5S4GVT3_9ACTN</name>
<proteinExistence type="predicted"/>
<dbReference type="OrthoDB" id="3543872at2"/>
<reference evidence="1 2" key="1">
    <citation type="submission" date="2019-05" db="EMBL/GenBank/DDBJ databases">
        <title>Draft genome sequence of Nonomuraea zeae DSM 100528.</title>
        <authorList>
            <person name="Saricaoglu S."/>
            <person name="Isik K."/>
        </authorList>
    </citation>
    <scope>NUCLEOTIDE SEQUENCE [LARGE SCALE GENOMIC DNA]</scope>
    <source>
        <strain evidence="1 2">DSM 100528</strain>
    </source>
</reference>
<evidence type="ECO:0000313" key="2">
    <source>
        <dbReference type="Proteomes" id="UP000306628"/>
    </source>
</evidence>
<dbReference type="RefSeq" id="WP_138689159.1">
    <property type="nucleotide sequence ID" value="NZ_JBHSAZ010000028.1"/>
</dbReference>
<protein>
    <submittedName>
        <fullName evidence="1">Uncharacterized protein</fullName>
    </submittedName>
</protein>
<dbReference type="AlphaFoldDB" id="A0A5S4GVT3"/>
<sequence>MVEHDDAHVHERLYVMWIFGWPETDGAHMHDGQYGSSALIDVSLVSLHNLQEMESAALRAAVASCLSDDKEQMAAFQNSI</sequence>
<dbReference type="EMBL" id="VCKX01000019">
    <property type="protein sequence ID" value="TMR37063.1"/>
    <property type="molecule type" value="Genomic_DNA"/>
</dbReference>
<organism evidence="1 2">
    <name type="scientific">Nonomuraea zeae</name>
    <dbReference type="NCBI Taxonomy" id="1642303"/>
    <lineage>
        <taxon>Bacteria</taxon>
        <taxon>Bacillati</taxon>
        <taxon>Actinomycetota</taxon>
        <taxon>Actinomycetes</taxon>
        <taxon>Streptosporangiales</taxon>
        <taxon>Streptosporangiaceae</taxon>
        <taxon>Nonomuraea</taxon>
    </lineage>
</organism>
<evidence type="ECO:0000313" key="1">
    <source>
        <dbReference type="EMBL" id="TMR37063.1"/>
    </source>
</evidence>
<keyword evidence="2" id="KW-1185">Reference proteome</keyword>
<accession>A0A5S4GVT3</accession>